<evidence type="ECO:0000313" key="2">
    <source>
        <dbReference type="Proteomes" id="UP000653002"/>
    </source>
</evidence>
<evidence type="ECO:0000313" key="1">
    <source>
        <dbReference type="EMBL" id="MBD4335694.1"/>
    </source>
</evidence>
<dbReference type="InterPro" id="IPR014710">
    <property type="entry name" value="RmlC-like_jellyroll"/>
</dbReference>
<organism evidence="1 2">
    <name type="scientific">Xanthomonas citri pv. citri</name>
    <dbReference type="NCBI Taxonomy" id="611301"/>
    <lineage>
        <taxon>Bacteria</taxon>
        <taxon>Pseudomonadati</taxon>
        <taxon>Pseudomonadota</taxon>
        <taxon>Gammaproteobacteria</taxon>
        <taxon>Lysobacterales</taxon>
        <taxon>Lysobacteraceae</taxon>
        <taxon>Xanthomonas</taxon>
    </lineage>
</organism>
<feature type="non-terminal residue" evidence="1">
    <location>
        <position position="1"/>
    </location>
</feature>
<dbReference type="Gene3D" id="2.60.120.10">
    <property type="entry name" value="Jelly Rolls"/>
    <property type="match status" value="1"/>
</dbReference>
<reference evidence="1" key="1">
    <citation type="submission" date="2020-01" db="EMBL/GenBank/DDBJ databases">
        <authorList>
            <person name="Richard D."/>
        </authorList>
    </citation>
    <scope>NUCLEOTIDE SEQUENCE</scope>
    <source>
        <strain evidence="1">JP541</strain>
    </source>
</reference>
<proteinExistence type="predicted"/>
<dbReference type="Proteomes" id="UP000653002">
    <property type="component" value="Unassembled WGS sequence"/>
</dbReference>
<dbReference type="AlphaFoldDB" id="A0A8I0L2Q1"/>
<dbReference type="EMBL" id="JAABFR010000304">
    <property type="protein sequence ID" value="MBD4335694.1"/>
    <property type="molecule type" value="Genomic_DNA"/>
</dbReference>
<protein>
    <submittedName>
        <fullName evidence="1">Crp/Fnr family transcriptional regulator</fullName>
    </submittedName>
</protein>
<name>A0A8I0L2Q1_XANCI</name>
<sequence length="87" mass="9766">RTALLSLPHRVRRFERGESLWAAGTPFEKIFFFDAGLARTSIISVSGSNRVIAWQGPGTMFPVIHRNRFEIETRHLTEAVTAVAALE</sequence>
<feature type="non-terminal residue" evidence="1">
    <location>
        <position position="87"/>
    </location>
</feature>
<dbReference type="SUPFAM" id="SSF51206">
    <property type="entry name" value="cAMP-binding domain-like"/>
    <property type="match status" value="1"/>
</dbReference>
<gene>
    <name evidence="1" type="ORF">GUH15_06385</name>
</gene>
<dbReference type="InterPro" id="IPR018490">
    <property type="entry name" value="cNMP-bd_dom_sf"/>
</dbReference>
<accession>A0A8I0L2Q1</accession>
<comment type="caution">
    <text evidence="1">The sequence shown here is derived from an EMBL/GenBank/DDBJ whole genome shotgun (WGS) entry which is preliminary data.</text>
</comment>